<keyword evidence="3 4" id="KW-0687">Ribonucleoprotein</keyword>
<dbReference type="AlphaFoldDB" id="A0AA39WHQ2"/>
<evidence type="ECO:0000256" key="4">
    <source>
        <dbReference type="RuleBase" id="RU000572"/>
    </source>
</evidence>
<evidence type="ECO:0000313" key="8">
    <source>
        <dbReference type="Proteomes" id="UP001174934"/>
    </source>
</evidence>
<dbReference type="PANTHER" id="PTHR11722">
    <property type="entry name" value="60S RIBOSOMAL PROTEIN L13"/>
    <property type="match status" value="1"/>
</dbReference>
<dbReference type="InterPro" id="IPR018256">
    <property type="entry name" value="Ribosomal_eL13_CS"/>
</dbReference>
<dbReference type="GO" id="GO:0003723">
    <property type="term" value="F:RNA binding"/>
    <property type="evidence" value="ECO:0007669"/>
    <property type="project" value="TreeGrafter"/>
</dbReference>
<dbReference type="Pfam" id="PF01294">
    <property type="entry name" value="Ribosomal_L13e"/>
    <property type="match status" value="1"/>
</dbReference>
<dbReference type="InterPro" id="IPR002035">
    <property type="entry name" value="VWF_A"/>
</dbReference>
<dbReference type="PANTHER" id="PTHR11722:SF0">
    <property type="entry name" value="LARGE RIBOSOMAL SUBUNIT PROTEIN EL13"/>
    <property type="match status" value="1"/>
</dbReference>
<feature type="domain" description="VWFA" evidence="6">
    <location>
        <begin position="56"/>
        <end position="224"/>
    </location>
</feature>
<reference evidence="7" key="1">
    <citation type="submission" date="2023-06" db="EMBL/GenBank/DDBJ databases">
        <title>Genome-scale phylogeny and comparative genomics of the fungal order Sordariales.</title>
        <authorList>
            <consortium name="Lawrence Berkeley National Laboratory"/>
            <person name="Hensen N."/>
            <person name="Bonometti L."/>
            <person name="Westerberg I."/>
            <person name="Brannstrom I.O."/>
            <person name="Guillou S."/>
            <person name="Cros-Aarteil S."/>
            <person name="Calhoun S."/>
            <person name="Haridas S."/>
            <person name="Kuo A."/>
            <person name="Mondo S."/>
            <person name="Pangilinan J."/>
            <person name="Riley R."/>
            <person name="LaButti K."/>
            <person name="Andreopoulos B."/>
            <person name="Lipzen A."/>
            <person name="Chen C."/>
            <person name="Yanf M."/>
            <person name="Daum C."/>
            <person name="Ng V."/>
            <person name="Clum A."/>
            <person name="Steindorff A."/>
            <person name="Ohm R."/>
            <person name="Martin F."/>
            <person name="Silar P."/>
            <person name="Natvig D."/>
            <person name="Lalanne C."/>
            <person name="Gautier V."/>
            <person name="Ament-velasquez S.L."/>
            <person name="Kruys A."/>
            <person name="Hutchinson M.I."/>
            <person name="Powell A.J."/>
            <person name="Barry K."/>
            <person name="Miller A.N."/>
            <person name="Grigoriev I.V."/>
            <person name="Debuchy R."/>
            <person name="Gladieux P."/>
            <person name="Thoren M.H."/>
            <person name="Johannesson H."/>
        </authorList>
    </citation>
    <scope>NUCLEOTIDE SEQUENCE</scope>
    <source>
        <strain evidence="7">SMH3391-2</strain>
    </source>
</reference>
<dbReference type="GO" id="GO:0003735">
    <property type="term" value="F:structural constituent of ribosome"/>
    <property type="evidence" value="ECO:0007669"/>
    <property type="project" value="InterPro"/>
</dbReference>
<proteinExistence type="inferred from homology"/>
<keyword evidence="8" id="KW-1185">Reference proteome</keyword>
<evidence type="ECO:0000256" key="3">
    <source>
        <dbReference type="ARBA" id="ARBA00023274"/>
    </source>
</evidence>
<dbReference type="GO" id="GO:0022625">
    <property type="term" value="C:cytosolic large ribosomal subunit"/>
    <property type="evidence" value="ECO:0007669"/>
    <property type="project" value="TreeGrafter"/>
</dbReference>
<dbReference type="EMBL" id="JAULSR010000006">
    <property type="protein sequence ID" value="KAK0615610.1"/>
    <property type="molecule type" value="Genomic_DNA"/>
</dbReference>
<dbReference type="SMART" id="SM00327">
    <property type="entry name" value="VWA"/>
    <property type="match status" value="1"/>
</dbReference>
<evidence type="ECO:0000259" key="6">
    <source>
        <dbReference type="PROSITE" id="PS50234"/>
    </source>
</evidence>
<evidence type="ECO:0000256" key="5">
    <source>
        <dbReference type="SAM" id="MobiDB-lite"/>
    </source>
</evidence>
<dbReference type="HAMAP" id="MF_00499">
    <property type="entry name" value="Ribosomal_eL13"/>
    <property type="match status" value="1"/>
</dbReference>
<accession>A0AA39WHQ2</accession>
<feature type="region of interest" description="Disordered" evidence="5">
    <location>
        <begin position="800"/>
        <end position="823"/>
    </location>
</feature>
<feature type="region of interest" description="Disordered" evidence="5">
    <location>
        <begin position="515"/>
        <end position="543"/>
    </location>
</feature>
<dbReference type="InterPro" id="IPR001380">
    <property type="entry name" value="Ribosomal_eL13"/>
</dbReference>
<gene>
    <name evidence="7" type="ORF">B0T17DRAFT_609626</name>
</gene>
<dbReference type="Gene3D" id="1.20.5.110">
    <property type="match status" value="1"/>
</dbReference>
<dbReference type="Gene3D" id="3.40.50.410">
    <property type="entry name" value="von Willebrand factor, type A domain"/>
    <property type="match status" value="1"/>
</dbReference>
<dbReference type="Pfam" id="PF14624">
    <property type="entry name" value="Vwaint"/>
    <property type="match status" value="1"/>
</dbReference>
<dbReference type="Proteomes" id="UP001174934">
    <property type="component" value="Unassembled WGS sequence"/>
</dbReference>
<dbReference type="InterPro" id="IPR036465">
    <property type="entry name" value="vWFA_dom_sf"/>
</dbReference>
<dbReference type="Pfam" id="PF00092">
    <property type="entry name" value="VWA"/>
    <property type="match status" value="1"/>
</dbReference>
<comment type="similarity">
    <text evidence="1 4">Belongs to the eukaryotic ribosomal protein eL13 family.</text>
</comment>
<evidence type="ECO:0000313" key="7">
    <source>
        <dbReference type="EMBL" id="KAK0615610.1"/>
    </source>
</evidence>
<evidence type="ECO:0000256" key="1">
    <source>
        <dbReference type="ARBA" id="ARBA00005640"/>
    </source>
</evidence>
<dbReference type="PROSITE" id="PS01104">
    <property type="entry name" value="RIBOSOMAL_L13E"/>
    <property type="match status" value="1"/>
</dbReference>
<evidence type="ECO:0000256" key="2">
    <source>
        <dbReference type="ARBA" id="ARBA00022980"/>
    </source>
</evidence>
<feature type="compositionally biased region" description="Basic and acidic residues" evidence="5">
    <location>
        <begin position="803"/>
        <end position="813"/>
    </location>
</feature>
<dbReference type="PROSITE" id="PS50234">
    <property type="entry name" value="VWFA"/>
    <property type="match status" value="1"/>
</dbReference>
<sequence>MAPIQACHPVDLEPVCPAVSTPGLEMHPFSSQTGLLVKVHPPKQPGNSQPAHVPCDIVLVIDISRSMSNSAEPPRTLTLDENDRLGVVTFSAQAKTLEDLKPMTSANKKKTNESIERMEPQTSTNLWDGICEGLGLFDKASPSSGRRVPALMVLTDGKPNHIPPAQGFVPKLRSYEPLPATIHTFGFGYDLESGLLKSIAEVGRGNYSFIPDAGMIGTAFVHAVANLQSTFANNAILQLTYPRKVTLRETIGQSVIRQDPVFLDMDRTQMTIDLGNLQYGQSRDIYLQYDKIVNVSPIVQAVLKYQHFTPITLQVTTQANLLNPSTTLRQSVIAYHVSRSAIIAFLSSLFFIRLDSGYEVLDRDMDSRPFATELQQLIATLPAKQGEFDSDPACRSLVEDLCGASPNGQISLALSDSKHFKRWGPHYLLSLAGAHARQICNSFKDPGPLMYSINSPLFIHCRDRINNAFDDLRPPKPTCTHKPHNSKTTISMKSYNQPSNTCFAGRSTVLLADNTAAASSSHKAGQNHDHGSNDSPPTQGGGRLIRIGRLRAGMRVQTPKGPRTVVAVLKTPVSRAALCMVGGGLLVTPHHPVSLDGGQSWTFPKDVSRRSVPYSGSVYSVLLQRDADVDAHAIMVDGVWGVSLGHGLTRAEQVVGGDVRVHRFLGDYDAVVGSLKKLHGSSNFRKDWQRRVRCHFDQPGKKVARRIARRAKAAAVAPRPVDKLRPIVRCPTVKYNRRTRLGRGFSLAELKAAGIPKLQAPTIGISVDHRRANLSEEGLAANVERLKAYKARLIVFPRKSNKPKSEDSSKEDQTAETTSSIRSAFGVEEAIAPGFSEIKKSDLPKAVEGGAYRALRNARSQARLVGVREKRIKDREAEEKAKK</sequence>
<comment type="caution">
    <text evidence="7">The sequence shown here is derived from an EMBL/GenBank/DDBJ whole genome shotgun (WGS) entry which is preliminary data.</text>
</comment>
<keyword evidence="2 4" id="KW-0689">Ribosomal protein</keyword>
<name>A0AA39WHQ2_9PEZI</name>
<dbReference type="GO" id="GO:0006412">
    <property type="term" value="P:translation"/>
    <property type="evidence" value="ECO:0007669"/>
    <property type="project" value="InterPro"/>
</dbReference>
<dbReference type="InterPro" id="IPR032838">
    <property type="entry name" value="Vwaint_dom"/>
</dbReference>
<dbReference type="SUPFAM" id="SSF53300">
    <property type="entry name" value="vWA-like"/>
    <property type="match status" value="1"/>
</dbReference>
<protein>
    <recommendedName>
        <fullName evidence="4">60S ribosomal protein L13</fullName>
    </recommendedName>
</protein>
<organism evidence="7 8">
    <name type="scientific">Bombardia bombarda</name>
    <dbReference type="NCBI Taxonomy" id="252184"/>
    <lineage>
        <taxon>Eukaryota</taxon>
        <taxon>Fungi</taxon>
        <taxon>Dikarya</taxon>
        <taxon>Ascomycota</taxon>
        <taxon>Pezizomycotina</taxon>
        <taxon>Sordariomycetes</taxon>
        <taxon>Sordariomycetidae</taxon>
        <taxon>Sordariales</taxon>
        <taxon>Lasiosphaeriaceae</taxon>
        <taxon>Bombardia</taxon>
    </lineage>
</organism>